<dbReference type="InterPro" id="IPR022002">
    <property type="entry name" value="ChsH2_Znr"/>
</dbReference>
<dbReference type="Pfam" id="PF01796">
    <property type="entry name" value="OB_ChsH2_C"/>
    <property type="match status" value="1"/>
</dbReference>
<keyword evidence="4" id="KW-1185">Reference proteome</keyword>
<organism evidence="3 4">
    <name type="scientific">Frankia nepalensis</name>
    <dbReference type="NCBI Taxonomy" id="1836974"/>
    <lineage>
        <taxon>Bacteria</taxon>
        <taxon>Bacillati</taxon>
        <taxon>Actinomycetota</taxon>
        <taxon>Actinomycetes</taxon>
        <taxon>Frankiales</taxon>
        <taxon>Frankiaceae</taxon>
        <taxon>Frankia</taxon>
    </lineage>
</organism>
<evidence type="ECO:0000313" key="3">
    <source>
        <dbReference type="EMBL" id="MBL7629147.1"/>
    </source>
</evidence>
<protein>
    <submittedName>
        <fullName evidence="3">Zn-ribbon domain-containing OB-fold protein</fullName>
    </submittedName>
</protein>
<dbReference type="SUPFAM" id="SSF50249">
    <property type="entry name" value="Nucleic acid-binding proteins"/>
    <property type="match status" value="1"/>
</dbReference>
<dbReference type="Proteomes" id="UP000604475">
    <property type="component" value="Unassembled WGS sequence"/>
</dbReference>
<feature type="domain" description="ChsH2 C-terminal OB-fold" evidence="1">
    <location>
        <begin position="64"/>
        <end position="130"/>
    </location>
</feature>
<dbReference type="Gene3D" id="6.10.30.10">
    <property type="match status" value="1"/>
</dbReference>
<dbReference type="RefSeq" id="WP_203007504.1">
    <property type="nucleotide sequence ID" value="NZ_JADWYU010000383.1"/>
</dbReference>
<dbReference type="InterPro" id="IPR002878">
    <property type="entry name" value="ChsH2_C"/>
</dbReference>
<dbReference type="InterPro" id="IPR012340">
    <property type="entry name" value="NA-bd_OB-fold"/>
</dbReference>
<sequence>MTQQTLVTAGGSRPVPRPDEISRFFWDGAGEGRLLLQRCRACGNLQYPPDVCCLNCQSEDLEHTEVSGHGSIYSYAVIERPLHAGFVDAVPYVIALVELVEQPGLRLVTNLVGAAPAQLACGQPVEVVFERRDGITLPQFRLTEASR</sequence>
<evidence type="ECO:0000259" key="1">
    <source>
        <dbReference type="Pfam" id="PF01796"/>
    </source>
</evidence>
<feature type="domain" description="ChsH2 rubredoxin-like zinc ribbon" evidence="2">
    <location>
        <begin position="26"/>
        <end position="62"/>
    </location>
</feature>
<evidence type="ECO:0000313" key="4">
    <source>
        <dbReference type="Proteomes" id="UP000604475"/>
    </source>
</evidence>
<dbReference type="PANTHER" id="PTHR34075:SF5">
    <property type="entry name" value="BLR3430 PROTEIN"/>
    <property type="match status" value="1"/>
</dbReference>
<reference evidence="3" key="1">
    <citation type="submission" date="2020-12" db="EMBL/GenBank/DDBJ databases">
        <title>Genomic characterization of non-nitrogen-fixing Frankia strains.</title>
        <authorList>
            <person name="Carlos-Shanley C."/>
            <person name="Guerra T."/>
            <person name="Hahn D."/>
        </authorList>
    </citation>
    <scope>NUCLEOTIDE SEQUENCE</scope>
    <source>
        <strain evidence="3">CN6</strain>
    </source>
</reference>
<comment type="caution">
    <text evidence="3">The sequence shown here is derived from an EMBL/GenBank/DDBJ whole genome shotgun (WGS) entry which is preliminary data.</text>
</comment>
<dbReference type="InterPro" id="IPR052513">
    <property type="entry name" value="Thioester_dehydratase-like"/>
</dbReference>
<dbReference type="AlphaFoldDB" id="A0A937UPJ2"/>
<name>A0A937UPJ2_9ACTN</name>
<dbReference type="PANTHER" id="PTHR34075">
    <property type="entry name" value="BLR3430 PROTEIN"/>
    <property type="match status" value="1"/>
</dbReference>
<evidence type="ECO:0000259" key="2">
    <source>
        <dbReference type="Pfam" id="PF12172"/>
    </source>
</evidence>
<dbReference type="Pfam" id="PF12172">
    <property type="entry name" value="zf-ChsH2"/>
    <property type="match status" value="1"/>
</dbReference>
<accession>A0A937UPJ2</accession>
<proteinExistence type="predicted"/>
<dbReference type="EMBL" id="JAEACQ010000215">
    <property type="protein sequence ID" value="MBL7629147.1"/>
    <property type="molecule type" value="Genomic_DNA"/>
</dbReference>
<gene>
    <name evidence="3" type="ORF">I7412_18670</name>
</gene>